<dbReference type="PANTHER" id="PTHR48078:SF6">
    <property type="entry name" value="L-THREONINE DEHYDRATASE CATABOLIC TDCB"/>
    <property type="match status" value="1"/>
</dbReference>
<keyword evidence="6" id="KW-1185">Reference proteome</keyword>
<gene>
    <name evidence="5" type="ORF">OPS25_00160</name>
</gene>
<evidence type="ECO:0000256" key="1">
    <source>
        <dbReference type="ARBA" id="ARBA00001933"/>
    </source>
</evidence>
<dbReference type="PANTHER" id="PTHR48078">
    <property type="entry name" value="THREONINE DEHYDRATASE, MITOCHONDRIAL-RELATED"/>
    <property type="match status" value="1"/>
</dbReference>
<dbReference type="InterPro" id="IPR001926">
    <property type="entry name" value="TrpB-like_PALP"/>
</dbReference>
<evidence type="ECO:0000313" key="6">
    <source>
        <dbReference type="Proteomes" id="UP001142810"/>
    </source>
</evidence>
<proteinExistence type="predicted"/>
<keyword evidence="2" id="KW-0663">Pyridoxal phosphate</keyword>
<dbReference type="Proteomes" id="UP001142810">
    <property type="component" value="Unassembled WGS sequence"/>
</dbReference>
<feature type="domain" description="Tryptophan synthase beta chain-like PALP" evidence="4">
    <location>
        <begin position="28"/>
        <end position="311"/>
    </location>
</feature>
<comment type="caution">
    <text evidence="5">The sequence shown here is derived from an EMBL/GenBank/DDBJ whole genome shotgun (WGS) entry which is preliminary data.</text>
</comment>
<comment type="cofactor">
    <cofactor evidence="1">
        <name>pyridoxal 5'-phosphate</name>
        <dbReference type="ChEBI" id="CHEBI:597326"/>
    </cofactor>
</comment>
<dbReference type="RefSeq" id="WP_265615618.1">
    <property type="nucleotide sequence ID" value="NZ_JAPFRD010000001.1"/>
</dbReference>
<protein>
    <submittedName>
        <fullName evidence="5">Threonine/serine dehydratase</fullName>
    </submittedName>
</protein>
<dbReference type="InterPro" id="IPR036052">
    <property type="entry name" value="TrpB-like_PALP_sf"/>
</dbReference>
<evidence type="ECO:0000256" key="3">
    <source>
        <dbReference type="ARBA" id="ARBA00023239"/>
    </source>
</evidence>
<keyword evidence="3" id="KW-0456">Lyase</keyword>
<dbReference type="SUPFAM" id="SSF53686">
    <property type="entry name" value="Tryptophan synthase beta subunit-like PLP-dependent enzymes"/>
    <property type="match status" value="1"/>
</dbReference>
<dbReference type="NCBIfam" id="NF005292">
    <property type="entry name" value="PRK06815.1"/>
    <property type="match status" value="1"/>
</dbReference>
<dbReference type="Gene3D" id="3.40.50.1100">
    <property type="match status" value="2"/>
</dbReference>
<sequence length="324" mass="34545">MKLIARIEKDVLAATERFKHCQSPPHSTLLEHNPRLSDLTGMQVYLKHEQMQLTGSFKYRGALNCILSLTEQQRKAGVITASSGNHGMACAMAAKAAAVSLTVYVPENASPLKLSKIQNLGAKVKQVEGDCLVAETQARTEAAKLEKTYISPYNDHMVMAGQGTIGVELLNQLPDVDAVFLAVGGGGLIGGVGAHLKATRPATKIIGCWPKNSAAMAKCLEAGAIIHVDESPTLSDGTAGNVEDDAITFEVCQQVIDDTVLVSEEAIRKQLLQLLKNEQLVVEGAAAVALAGAIEYAPKLKDKKVAIILCGRNVAYDTFRSIIT</sequence>
<name>A0ABT3P2C8_9ALTE</name>
<organism evidence="5 6">
    <name type="scientific">Alteromonas aquimaris</name>
    <dbReference type="NCBI Taxonomy" id="2998417"/>
    <lineage>
        <taxon>Bacteria</taxon>
        <taxon>Pseudomonadati</taxon>
        <taxon>Pseudomonadota</taxon>
        <taxon>Gammaproteobacteria</taxon>
        <taxon>Alteromonadales</taxon>
        <taxon>Alteromonadaceae</taxon>
        <taxon>Alteromonas/Salinimonas group</taxon>
        <taxon>Alteromonas</taxon>
    </lineage>
</organism>
<evidence type="ECO:0000313" key="5">
    <source>
        <dbReference type="EMBL" id="MCW8106913.1"/>
    </source>
</evidence>
<dbReference type="EMBL" id="JAPFRD010000001">
    <property type="protein sequence ID" value="MCW8106913.1"/>
    <property type="molecule type" value="Genomic_DNA"/>
</dbReference>
<reference evidence="5" key="1">
    <citation type="submission" date="2022-11" db="EMBL/GenBank/DDBJ databases">
        <title>Alteromonas sp. nov., isolated from sea water of the Qingdao.</title>
        <authorList>
            <person name="Wang Q."/>
        </authorList>
    </citation>
    <scope>NUCLEOTIDE SEQUENCE</scope>
    <source>
        <strain evidence="5">ASW11-7</strain>
    </source>
</reference>
<evidence type="ECO:0000256" key="2">
    <source>
        <dbReference type="ARBA" id="ARBA00022898"/>
    </source>
</evidence>
<evidence type="ECO:0000259" key="4">
    <source>
        <dbReference type="Pfam" id="PF00291"/>
    </source>
</evidence>
<dbReference type="InterPro" id="IPR050147">
    <property type="entry name" value="Ser/Thr_Dehydratase"/>
</dbReference>
<dbReference type="Pfam" id="PF00291">
    <property type="entry name" value="PALP"/>
    <property type="match status" value="1"/>
</dbReference>
<accession>A0ABT3P2C8</accession>